<sequence length="158" mass="17943">TNNYNKKKKEEKEKKPQQREKKKSETSTKAAFLTTAFVAHNGTYESETRIIDSAATAHIFPKSELFEFFTPLANAEVAVTDDMRLEIKGKDTVNFAIDLNGQVNKTTRLQKGQDNARCPLTNHLYLSNLTNRKTLGIGCCEWWCAISPVCYRDPPLQK</sequence>
<dbReference type="EMBL" id="GL769460">
    <property type="protein sequence ID" value="EFZ10395.1"/>
    <property type="molecule type" value="Genomic_DNA"/>
</dbReference>
<reference evidence="3" key="1">
    <citation type="journal article" date="2011" name="Proc. Natl. Acad. Sci. U.S.A.">
        <title>The genome of the fire ant Solenopsis invicta.</title>
        <authorList>
            <person name="Wurm Y."/>
            <person name="Wang J."/>
            <person name="Riba-Grognuz O."/>
            <person name="Corona M."/>
            <person name="Nygaard S."/>
            <person name="Hunt B.G."/>
            <person name="Ingram K.K."/>
            <person name="Falquet L."/>
            <person name="Nipitwattanaphon M."/>
            <person name="Gotzek D."/>
            <person name="Dijkstra M.B."/>
            <person name="Oettler J."/>
            <person name="Comtesse F."/>
            <person name="Shih C.J."/>
            <person name="Wu W.J."/>
            <person name="Yang C.C."/>
            <person name="Thomas J."/>
            <person name="Beaudoing E."/>
            <person name="Pradervand S."/>
            <person name="Flegel V."/>
            <person name="Cook E.D."/>
            <person name="Fabbretti R."/>
            <person name="Stockinger H."/>
            <person name="Long L."/>
            <person name="Farmerie W.G."/>
            <person name="Oakey J."/>
            <person name="Boomsma J.J."/>
            <person name="Pamilo P."/>
            <person name="Yi S.V."/>
            <person name="Heinze J."/>
            <person name="Goodisman M.A."/>
            <person name="Farinelli L."/>
            <person name="Harshman K."/>
            <person name="Hulo N."/>
            <person name="Cerutti L."/>
            <person name="Xenarios I."/>
            <person name="Shoemaker D."/>
            <person name="Keller L."/>
        </authorList>
    </citation>
    <scope>NUCLEOTIDE SEQUENCE [LARGE SCALE GENOMIC DNA]</scope>
</reference>
<feature type="compositionally biased region" description="Basic and acidic residues" evidence="1">
    <location>
        <begin position="8"/>
        <end position="26"/>
    </location>
</feature>
<feature type="non-terminal residue" evidence="3">
    <location>
        <position position="1"/>
    </location>
</feature>
<evidence type="ECO:0000313" key="3">
    <source>
        <dbReference type="EMBL" id="EFZ10395.1"/>
    </source>
</evidence>
<dbReference type="InterPro" id="IPR054722">
    <property type="entry name" value="PolX-like_BBD"/>
</dbReference>
<organism>
    <name type="scientific">Solenopsis invicta</name>
    <name type="common">Red imported fire ant</name>
    <name type="synonym">Solenopsis wagneri</name>
    <dbReference type="NCBI Taxonomy" id="13686"/>
    <lineage>
        <taxon>Eukaryota</taxon>
        <taxon>Metazoa</taxon>
        <taxon>Ecdysozoa</taxon>
        <taxon>Arthropoda</taxon>
        <taxon>Hexapoda</taxon>
        <taxon>Insecta</taxon>
        <taxon>Pterygota</taxon>
        <taxon>Neoptera</taxon>
        <taxon>Endopterygota</taxon>
        <taxon>Hymenoptera</taxon>
        <taxon>Apocrita</taxon>
        <taxon>Aculeata</taxon>
        <taxon>Formicoidea</taxon>
        <taxon>Formicidae</taxon>
        <taxon>Myrmicinae</taxon>
        <taxon>Solenopsis</taxon>
    </lineage>
</organism>
<dbReference type="HOGENOM" id="CLU_1673682_0_0_1"/>
<evidence type="ECO:0000256" key="1">
    <source>
        <dbReference type="SAM" id="MobiDB-lite"/>
    </source>
</evidence>
<dbReference type="Pfam" id="PF22936">
    <property type="entry name" value="Pol_BBD"/>
    <property type="match status" value="1"/>
</dbReference>
<feature type="domain" description="Retrovirus-related Pol polyprotein from transposon TNT 1-94-like beta-barrel" evidence="2">
    <location>
        <begin position="50"/>
        <end position="104"/>
    </location>
</feature>
<dbReference type="AlphaFoldDB" id="E9J9V8"/>
<name>E9J9V8_SOLIN</name>
<feature type="region of interest" description="Disordered" evidence="1">
    <location>
        <begin position="1"/>
        <end position="27"/>
    </location>
</feature>
<feature type="non-terminal residue" evidence="3">
    <location>
        <position position="158"/>
    </location>
</feature>
<gene>
    <name evidence="3" type="ORF">SINV_04177</name>
</gene>
<proteinExistence type="predicted"/>
<accession>E9J9V8</accession>
<evidence type="ECO:0000259" key="2">
    <source>
        <dbReference type="Pfam" id="PF22936"/>
    </source>
</evidence>
<protein>
    <recommendedName>
        <fullName evidence="2">Retrovirus-related Pol polyprotein from transposon TNT 1-94-like beta-barrel domain-containing protein</fullName>
    </recommendedName>
</protein>